<accession>S9VBV5</accession>
<proteinExistence type="inferred from homology"/>
<evidence type="ECO:0000256" key="1">
    <source>
        <dbReference type="ARBA" id="ARBA00007191"/>
    </source>
</evidence>
<dbReference type="OrthoDB" id="249360at2759"/>
<dbReference type="PANTHER" id="PTHR10779">
    <property type="entry name" value="DYNEIN LIGHT CHAIN ROADBLOCK"/>
    <property type="match status" value="1"/>
</dbReference>
<comment type="similarity">
    <text evidence="1">Belongs to the GAMAD family.</text>
</comment>
<evidence type="ECO:0000313" key="4">
    <source>
        <dbReference type="Proteomes" id="UP000015354"/>
    </source>
</evidence>
<feature type="domain" description="Roadblock/LAMTOR2" evidence="2">
    <location>
        <begin position="6"/>
        <end position="132"/>
    </location>
</feature>
<gene>
    <name evidence="3" type="ORF">STCU_07151</name>
</gene>
<evidence type="ECO:0000259" key="2">
    <source>
        <dbReference type="SMART" id="SM00960"/>
    </source>
</evidence>
<reference evidence="3 4" key="1">
    <citation type="journal article" date="2013" name="PLoS ONE">
        <title>Predicting the Proteins of Angomonas deanei, Strigomonas culicis and Their Respective Endosymbionts Reveals New Aspects of the Trypanosomatidae Family.</title>
        <authorList>
            <person name="Motta M.C."/>
            <person name="Martins A.C."/>
            <person name="de Souza S.S."/>
            <person name="Catta-Preta C.M."/>
            <person name="Silva R."/>
            <person name="Klein C.C."/>
            <person name="de Almeida L.G."/>
            <person name="de Lima Cunha O."/>
            <person name="Ciapina L.P."/>
            <person name="Brocchi M."/>
            <person name="Colabardini A.C."/>
            <person name="de Araujo Lima B."/>
            <person name="Machado C.R."/>
            <person name="de Almeida Soares C.M."/>
            <person name="Probst C.M."/>
            <person name="de Menezes C.B."/>
            <person name="Thompson C.E."/>
            <person name="Bartholomeu D.C."/>
            <person name="Gradia D.F."/>
            <person name="Pavoni D.P."/>
            <person name="Grisard E.C."/>
            <person name="Fantinatti-Garboggini F."/>
            <person name="Marchini F.K."/>
            <person name="Rodrigues-Luiz G.F."/>
            <person name="Wagner G."/>
            <person name="Goldman G.H."/>
            <person name="Fietto J.L."/>
            <person name="Elias M.C."/>
            <person name="Goldman M.H."/>
            <person name="Sagot M.F."/>
            <person name="Pereira M."/>
            <person name="Stoco P.H."/>
            <person name="de Mendonca-Neto R.P."/>
            <person name="Teixeira S.M."/>
            <person name="Maciel T.E."/>
            <person name="de Oliveira Mendes T.A."/>
            <person name="Urmenyi T.P."/>
            <person name="de Souza W."/>
            <person name="Schenkman S."/>
            <person name="de Vasconcelos A.T."/>
        </authorList>
    </citation>
    <scope>NUCLEOTIDE SEQUENCE [LARGE SCALE GENOMIC DNA]</scope>
</reference>
<organism evidence="3 4">
    <name type="scientific">Strigomonas culicis</name>
    <dbReference type="NCBI Taxonomy" id="28005"/>
    <lineage>
        <taxon>Eukaryota</taxon>
        <taxon>Discoba</taxon>
        <taxon>Euglenozoa</taxon>
        <taxon>Kinetoplastea</taxon>
        <taxon>Metakinetoplastina</taxon>
        <taxon>Trypanosomatida</taxon>
        <taxon>Trypanosomatidae</taxon>
        <taxon>Strigomonadinae</taxon>
        <taxon>Strigomonas</taxon>
    </lineage>
</organism>
<dbReference type="SUPFAM" id="SSF103196">
    <property type="entry name" value="Roadblock/LC7 domain"/>
    <property type="match status" value="1"/>
</dbReference>
<protein>
    <recommendedName>
        <fullName evidence="2">Roadblock/LAMTOR2 domain-containing protein</fullName>
    </recommendedName>
</protein>
<name>S9VBV5_9TRYP</name>
<dbReference type="Pfam" id="PF03259">
    <property type="entry name" value="Robl_LC7"/>
    <property type="match status" value="1"/>
</dbReference>
<dbReference type="AlphaFoldDB" id="S9VBV5"/>
<dbReference type="InterPro" id="IPR004942">
    <property type="entry name" value="Roadblock/LAMTOR2_dom"/>
</dbReference>
<sequence>MASEKIEAVLEHVTYTKGVLGVVVCSREGEPIRDTFQSLDRSRATSLARMAAELARQAALILALEGESVITTTTTMSVTTTASGEKGDPKTHESKRRVPVLHKAPPELLRVRTNMYEIFVRCSEEFLLVVVQEPVD</sequence>
<keyword evidence="4" id="KW-1185">Reference proteome</keyword>
<dbReference type="Proteomes" id="UP000015354">
    <property type="component" value="Unassembled WGS sequence"/>
</dbReference>
<comment type="caution">
    <text evidence="3">The sequence shown here is derived from an EMBL/GenBank/DDBJ whole genome shotgun (WGS) entry which is preliminary data.</text>
</comment>
<dbReference type="EMBL" id="ATMH01007151">
    <property type="protein sequence ID" value="EPY24496.1"/>
    <property type="molecule type" value="Genomic_DNA"/>
</dbReference>
<dbReference type="SMART" id="SM00960">
    <property type="entry name" value="Robl_LC7"/>
    <property type="match status" value="1"/>
</dbReference>
<evidence type="ECO:0000313" key="3">
    <source>
        <dbReference type="EMBL" id="EPY24496.1"/>
    </source>
</evidence>
<dbReference type="Gene3D" id="3.30.450.30">
    <property type="entry name" value="Dynein light chain 2a, cytoplasmic"/>
    <property type="match status" value="1"/>
</dbReference>